<evidence type="ECO:0000313" key="7">
    <source>
        <dbReference type="WBParaSite" id="Gr19_v10_g14797.t1"/>
    </source>
</evidence>
<dbReference type="PANTHER" id="PTHR14155:SF627">
    <property type="entry name" value="OS06G0192800 PROTEIN"/>
    <property type="match status" value="1"/>
</dbReference>
<dbReference type="InterPro" id="IPR001841">
    <property type="entry name" value="Znf_RING"/>
</dbReference>
<evidence type="ECO:0000256" key="2">
    <source>
        <dbReference type="ARBA" id="ARBA00022771"/>
    </source>
</evidence>
<dbReference type="Proteomes" id="UP000887572">
    <property type="component" value="Unplaced"/>
</dbReference>
<name>A0A914HAJ8_GLORO</name>
<dbReference type="InterPro" id="IPR013083">
    <property type="entry name" value="Znf_RING/FYVE/PHD"/>
</dbReference>
<dbReference type="SMART" id="SM01197">
    <property type="entry name" value="FANCL_C"/>
    <property type="match status" value="1"/>
</dbReference>
<evidence type="ECO:0000256" key="1">
    <source>
        <dbReference type="ARBA" id="ARBA00022723"/>
    </source>
</evidence>
<evidence type="ECO:0000313" key="6">
    <source>
        <dbReference type="Proteomes" id="UP000887572"/>
    </source>
</evidence>
<sequence>MRDLKEEVGECAICLDEIDGDEMVRQLPACQHIFHTNCILAWFKQHITCPICRAKVFKTEDGKTEPVGVRQLPTLLQLIETEETLLLRLLRLLGLCKFTTNCHCCLLALLMLY</sequence>
<reference evidence="7" key="1">
    <citation type="submission" date="2022-11" db="UniProtKB">
        <authorList>
            <consortium name="WormBaseParasite"/>
        </authorList>
    </citation>
    <scope>IDENTIFICATION</scope>
</reference>
<dbReference type="Pfam" id="PF13639">
    <property type="entry name" value="zf-RING_2"/>
    <property type="match status" value="1"/>
</dbReference>
<keyword evidence="3" id="KW-0862">Zinc</keyword>
<protein>
    <submittedName>
        <fullName evidence="7">RING-type domain-containing protein</fullName>
    </submittedName>
</protein>
<dbReference type="PROSITE" id="PS50089">
    <property type="entry name" value="ZF_RING_2"/>
    <property type="match status" value="1"/>
</dbReference>
<dbReference type="WBParaSite" id="Gr19_v10_g14797.t1">
    <property type="protein sequence ID" value="Gr19_v10_g14797.t1"/>
    <property type="gene ID" value="Gr19_v10_g14797"/>
</dbReference>
<accession>A0A914HAJ8</accession>
<keyword evidence="1" id="KW-0479">Metal-binding</keyword>
<dbReference type="SUPFAM" id="SSF57850">
    <property type="entry name" value="RING/U-box"/>
    <property type="match status" value="1"/>
</dbReference>
<dbReference type="PANTHER" id="PTHR14155">
    <property type="entry name" value="RING FINGER DOMAIN-CONTAINING"/>
    <property type="match status" value="1"/>
</dbReference>
<dbReference type="InterPro" id="IPR053238">
    <property type="entry name" value="RING-H2_zinc_finger"/>
</dbReference>
<dbReference type="AlphaFoldDB" id="A0A914HAJ8"/>
<organism evidence="6 7">
    <name type="scientific">Globodera rostochiensis</name>
    <name type="common">Golden nematode worm</name>
    <name type="synonym">Heterodera rostochiensis</name>
    <dbReference type="NCBI Taxonomy" id="31243"/>
    <lineage>
        <taxon>Eukaryota</taxon>
        <taxon>Metazoa</taxon>
        <taxon>Ecdysozoa</taxon>
        <taxon>Nematoda</taxon>
        <taxon>Chromadorea</taxon>
        <taxon>Rhabditida</taxon>
        <taxon>Tylenchina</taxon>
        <taxon>Tylenchomorpha</taxon>
        <taxon>Tylenchoidea</taxon>
        <taxon>Heteroderidae</taxon>
        <taxon>Heteroderinae</taxon>
        <taxon>Globodera</taxon>
    </lineage>
</organism>
<evidence type="ECO:0000256" key="3">
    <source>
        <dbReference type="ARBA" id="ARBA00022833"/>
    </source>
</evidence>
<feature type="domain" description="RING-type" evidence="5">
    <location>
        <begin position="11"/>
        <end position="53"/>
    </location>
</feature>
<keyword evidence="6" id="KW-1185">Reference proteome</keyword>
<dbReference type="GO" id="GO:0008270">
    <property type="term" value="F:zinc ion binding"/>
    <property type="evidence" value="ECO:0007669"/>
    <property type="project" value="UniProtKB-KW"/>
</dbReference>
<evidence type="ECO:0000256" key="4">
    <source>
        <dbReference type="PROSITE-ProRule" id="PRU00175"/>
    </source>
</evidence>
<keyword evidence="2 4" id="KW-0863">Zinc-finger</keyword>
<dbReference type="Gene3D" id="3.30.40.10">
    <property type="entry name" value="Zinc/RING finger domain, C3HC4 (zinc finger)"/>
    <property type="match status" value="1"/>
</dbReference>
<proteinExistence type="predicted"/>
<evidence type="ECO:0000259" key="5">
    <source>
        <dbReference type="PROSITE" id="PS50089"/>
    </source>
</evidence>
<dbReference type="SMART" id="SM00184">
    <property type="entry name" value="RING"/>
    <property type="match status" value="1"/>
</dbReference>